<comment type="caution">
    <text evidence="4">The sequence shown here is derived from an EMBL/GenBank/DDBJ whole genome shotgun (WGS) entry which is preliminary data.</text>
</comment>
<reference evidence="4 5" key="1">
    <citation type="submission" date="2023-07" db="EMBL/GenBank/DDBJ databases">
        <authorList>
            <person name="Lian W.-H."/>
        </authorList>
    </citation>
    <scope>NUCLEOTIDE SEQUENCE [LARGE SCALE GENOMIC DNA]</scope>
    <source>
        <strain evidence="4 5">SYSU DXS3180</strain>
    </source>
</reference>
<dbReference type="InterPro" id="IPR012997">
    <property type="entry name" value="RplA"/>
</dbReference>
<evidence type="ECO:0000313" key="5">
    <source>
        <dbReference type="Proteomes" id="UP001560573"/>
    </source>
</evidence>
<dbReference type="SUPFAM" id="SSF50685">
    <property type="entry name" value="Barwin-like endoglucanases"/>
    <property type="match status" value="1"/>
</dbReference>
<organism evidence="4 5">
    <name type="scientific">Danxiaibacter flavus</name>
    <dbReference type="NCBI Taxonomy" id="3049108"/>
    <lineage>
        <taxon>Bacteria</taxon>
        <taxon>Pseudomonadati</taxon>
        <taxon>Bacteroidota</taxon>
        <taxon>Chitinophagia</taxon>
        <taxon>Chitinophagales</taxon>
        <taxon>Chitinophagaceae</taxon>
        <taxon>Danxiaibacter</taxon>
    </lineage>
</organism>
<gene>
    <name evidence="4" type="ORF">QTN47_04390</name>
</gene>
<dbReference type="CDD" id="cd22268">
    <property type="entry name" value="DPBB_RlpA-like"/>
    <property type="match status" value="1"/>
</dbReference>
<keyword evidence="5" id="KW-1185">Reference proteome</keyword>
<dbReference type="InterPro" id="IPR036908">
    <property type="entry name" value="RlpA-like_sf"/>
</dbReference>
<dbReference type="NCBIfam" id="TIGR00413">
    <property type="entry name" value="rlpA"/>
    <property type="match status" value="1"/>
</dbReference>
<feature type="chain" id="PRO_5045178916" evidence="2">
    <location>
        <begin position="19"/>
        <end position="130"/>
    </location>
</feature>
<feature type="domain" description="RlpA-like protein double-psi beta-barrel" evidence="3">
    <location>
        <begin position="31"/>
        <end position="121"/>
    </location>
</feature>
<dbReference type="Proteomes" id="UP001560573">
    <property type="component" value="Unassembled WGS sequence"/>
</dbReference>
<dbReference type="Pfam" id="PF03330">
    <property type="entry name" value="DPBB_1"/>
    <property type="match status" value="1"/>
</dbReference>
<protein>
    <submittedName>
        <fullName evidence="4">Septal ring lytic transglycosylase RlpA family protein</fullName>
    </submittedName>
</protein>
<evidence type="ECO:0000256" key="2">
    <source>
        <dbReference type="SAM" id="SignalP"/>
    </source>
</evidence>
<sequence length="130" mass="14258">MKFGAVIIFLLCVSPLLAQSDAADSSHVVYGIASFYSKSLQGTKTSTGEKFDHDLPTAASNNFKLGTWVRITNLRNGKSVVVRINDRMHKSMSKKGRVVDVTRSAAVELDFVKRGLTRVKVEEVPKGTTE</sequence>
<dbReference type="RefSeq" id="WP_369328114.1">
    <property type="nucleotide sequence ID" value="NZ_JAULBC010000001.1"/>
</dbReference>
<dbReference type="InterPro" id="IPR009009">
    <property type="entry name" value="RlpA-like_DPBB"/>
</dbReference>
<dbReference type="PANTHER" id="PTHR34183:SF8">
    <property type="entry name" value="ENDOLYTIC PEPTIDOGLYCAN TRANSGLYCOSYLASE RLPA-RELATED"/>
    <property type="match status" value="1"/>
</dbReference>
<accession>A0ABV3ZE22</accession>
<keyword evidence="2" id="KW-0732">Signal</keyword>
<dbReference type="Gene3D" id="2.40.40.10">
    <property type="entry name" value="RlpA-like domain"/>
    <property type="match status" value="1"/>
</dbReference>
<name>A0ABV3ZE22_9BACT</name>
<comment type="similarity">
    <text evidence="1">Belongs to the RlpA family.</text>
</comment>
<evidence type="ECO:0000313" key="4">
    <source>
        <dbReference type="EMBL" id="MEX6686718.1"/>
    </source>
</evidence>
<feature type="signal peptide" evidence="2">
    <location>
        <begin position="1"/>
        <end position="18"/>
    </location>
</feature>
<proteinExistence type="inferred from homology"/>
<dbReference type="PANTHER" id="PTHR34183">
    <property type="entry name" value="ENDOLYTIC PEPTIDOGLYCAN TRANSGLYCOSYLASE RLPA"/>
    <property type="match status" value="1"/>
</dbReference>
<evidence type="ECO:0000259" key="3">
    <source>
        <dbReference type="Pfam" id="PF03330"/>
    </source>
</evidence>
<evidence type="ECO:0000256" key="1">
    <source>
        <dbReference type="RuleBase" id="RU003495"/>
    </source>
</evidence>
<dbReference type="EMBL" id="JAULBC010000001">
    <property type="protein sequence ID" value="MEX6686718.1"/>
    <property type="molecule type" value="Genomic_DNA"/>
</dbReference>